<feature type="domain" description="RNase III" evidence="11">
    <location>
        <begin position="25"/>
        <end position="135"/>
    </location>
</feature>
<keyword evidence="6 9" id="KW-0255">Endonuclease</keyword>
<reference evidence="12 13" key="1">
    <citation type="submission" date="2018-03" db="EMBL/GenBank/DDBJ databases">
        <title>Comparative analysis of microorganisms from saline springs in Andes Mountain Range, Colombia.</title>
        <authorList>
            <person name="Rubin E."/>
        </authorList>
    </citation>
    <scope>NUCLEOTIDE SEQUENCE [LARGE SCALE GENOMIC DNA]</scope>
    <source>
        <strain evidence="12 13">CG 35</strain>
    </source>
</reference>
<dbReference type="GO" id="GO:0006397">
    <property type="term" value="P:mRNA processing"/>
    <property type="evidence" value="ECO:0007669"/>
    <property type="project" value="UniProtKB-UniRule"/>
</dbReference>
<dbReference type="GO" id="GO:0005737">
    <property type="term" value="C:cytoplasm"/>
    <property type="evidence" value="ECO:0007669"/>
    <property type="project" value="UniProtKB-SubCell"/>
</dbReference>
<evidence type="ECO:0000313" key="13">
    <source>
        <dbReference type="Proteomes" id="UP000238217"/>
    </source>
</evidence>
<dbReference type="EMBL" id="PVTY01000015">
    <property type="protein sequence ID" value="PRZ13438.1"/>
    <property type="molecule type" value="Genomic_DNA"/>
</dbReference>
<feature type="binding site" evidence="9">
    <location>
        <position position="124"/>
    </location>
    <ligand>
        <name>Mg(2+)</name>
        <dbReference type="ChEBI" id="CHEBI:18420"/>
    </ligand>
</feature>
<feature type="binding site" evidence="9">
    <location>
        <position position="48"/>
    </location>
    <ligand>
        <name>Mg(2+)</name>
        <dbReference type="ChEBI" id="CHEBI:18420"/>
    </ligand>
</feature>
<dbReference type="SMART" id="SM00535">
    <property type="entry name" value="RIBOc"/>
    <property type="match status" value="1"/>
</dbReference>
<dbReference type="Gene3D" id="1.10.1520.10">
    <property type="entry name" value="Ribonuclease III domain"/>
    <property type="match status" value="1"/>
</dbReference>
<comment type="similarity">
    <text evidence="2">Belongs to the ribonuclease III family.</text>
</comment>
<keyword evidence="4 9" id="KW-0507">mRNA processing</keyword>
<dbReference type="Pfam" id="PF14622">
    <property type="entry name" value="Ribonucleas_3_3"/>
    <property type="match status" value="1"/>
</dbReference>
<comment type="subunit">
    <text evidence="9">Homodimer.</text>
</comment>
<dbReference type="SUPFAM" id="SSF54768">
    <property type="entry name" value="dsRNA-binding domain-like"/>
    <property type="match status" value="1"/>
</dbReference>
<name>A0A2T0YEY5_9MICC</name>
<dbReference type="OrthoDB" id="9805026at2"/>
<feature type="active site" evidence="9">
    <location>
        <position position="52"/>
    </location>
</feature>
<dbReference type="AlphaFoldDB" id="A0A2T0YEY5"/>
<keyword evidence="5 9" id="KW-0540">Nuclease</keyword>
<keyword evidence="9" id="KW-0699">rRNA-binding</keyword>
<dbReference type="GO" id="GO:0003725">
    <property type="term" value="F:double-stranded RNA binding"/>
    <property type="evidence" value="ECO:0007669"/>
    <property type="project" value="TreeGrafter"/>
</dbReference>
<evidence type="ECO:0000256" key="5">
    <source>
        <dbReference type="ARBA" id="ARBA00022722"/>
    </source>
</evidence>
<dbReference type="Pfam" id="PF00035">
    <property type="entry name" value="dsrm"/>
    <property type="match status" value="1"/>
</dbReference>
<dbReference type="GO" id="GO:0006364">
    <property type="term" value="P:rRNA processing"/>
    <property type="evidence" value="ECO:0007669"/>
    <property type="project" value="UniProtKB-UniRule"/>
</dbReference>
<dbReference type="EC" id="3.1.26.3" evidence="9"/>
<dbReference type="SMART" id="SM00358">
    <property type="entry name" value="DSRM"/>
    <property type="match status" value="1"/>
</dbReference>
<keyword evidence="9" id="KW-0819">tRNA processing</keyword>
<feature type="binding site" evidence="9">
    <location>
        <position position="121"/>
    </location>
    <ligand>
        <name>Mg(2+)</name>
        <dbReference type="ChEBI" id="CHEBI:18420"/>
    </ligand>
</feature>
<dbReference type="InterPro" id="IPR014720">
    <property type="entry name" value="dsRBD_dom"/>
</dbReference>
<organism evidence="12 13">
    <name type="scientific">Nesterenkonia sandarakina</name>
    <dbReference type="NCBI Taxonomy" id="272918"/>
    <lineage>
        <taxon>Bacteria</taxon>
        <taxon>Bacillati</taxon>
        <taxon>Actinomycetota</taxon>
        <taxon>Actinomycetes</taxon>
        <taxon>Micrococcales</taxon>
        <taxon>Micrococcaceae</taxon>
        <taxon>Nesterenkonia</taxon>
    </lineage>
</organism>
<dbReference type="GO" id="GO:0008033">
    <property type="term" value="P:tRNA processing"/>
    <property type="evidence" value="ECO:0007669"/>
    <property type="project" value="UniProtKB-KW"/>
</dbReference>
<keyword evidence="9" id="KW-0479">Metal-binding</keyword>
<gene>
    <name evidence="9" type="primary">rnc</name>
    <name evidence="12" type="ORF">BCL67_11542</name>
</gene>
<comment type="subcellular location">
    <subcellularLocation>
        <location evidence="9">Cytoplasm</location>
    </subcellularLocation>
</comment>
<evidence type="ECO:0000259" key="11">
    <source>
        <dbReference type="PROSITE" id="PS50142"/>
    </source>
</evidence>
<evidence type="ECO:0000256" key="9">
    <source>
        <dbReference type="HAMAP-Rule" id="MF_00104"/>
    </source>
</evidence>
<dbReference type="InterPro" id="IPR000999">
    <property type="entry name" value="RNase_III_dom"/>
</dbReference>
<dbReference type="CDD" id="cd00593">
    <property type="entry name" value="RIBOc"/>
    <property type="match status" value="1"/>
</dbReference>
<evidence type="ECO:0000256" key="2">
    <source>
        <dbReference type="ARBA" id="ARBA00010183"/>
    </source>
</evidence>
<comment type="catalytic activity">
    <reaction evidence="1 9">
        <text>Endonucleolytic cleavage to 5'-phosphomonoester.</text>
        <dbReference type="EC" id="3.1.26.3"/>
    </reaction>
</comment>
<dbReference type="CDD" id="cd10845">
    <property type="entry name" value="DSRM_RNAse_III_family"/>
    <property type="match status" value="1"/>
</dbReference>
<proteinExistence type="inferred from homology"/>
<comment type="cofactor">
    <cofactor evidence="9">
        <name>Mg(2+)</name>
        <dbReference type="ChEBI" id="CHEBI:18420"/>
    </cofactor>
</comment>
<evidence type="ECO:0000259" key="10">
    <source>
        <dbReference type="PROSITE" id="PS50137"/>
    </source>
</evidence>
<keyword evidence="13" id="KW-1185">Reference proteome</keyword>
<evidence type="ECO:0000256" key="1">
    <source>
        <dbReference type="ARBA" id="ARBA00000109"/>
    </source>
</evidence>
<evidence type="ECO:0000313" key="12">
    <source>
        <dbReference type="EMBL" id="PRZ13438.1"/>
    </source>
</evidence>
<keyword evidence="9" id="KW-0963">Cytoplasm</keyword>
<dbReference type="SUPFAM" id="SSF69065">
    <property type="entry name" value="RNase III domain-like"/>
    <property type="match status" value="1"/>
</dbReference>
<comment type="caution">
    <text evidence="12">The sequence shown here is derived from an EMBL/GenBank/DDBJ whole genome shotgun (WGS) entry which is preliminary data.</text>
</comment>
<accession>A0A2T0YEY5</accession>
<evidence type="ECO:0000256" key="6">
    <source>
        <dbReference type="ARBA" id="ARBA00022759"/>
    </source>
</evidence>
<evidence type="ECO:0000256" key="8">
    <source>
        <dbReference type="ARBA" id="ARBA00022884"/>
    </source>
</evidence>
<dbReference type="PROSITE" id="PS00517">
    <property type="entry name" value="RNASE_3_1"/>
    <property type="match status" value="1"/>
</dbReference>
<keyword evidence="8 9" id="KW-0694">RNA-binding</keyword>
<keyword evidence="3 9" id="KW-0698">rRNA processing</keyword>
<evidence type="ECO:0000256" key="4">
    <source>
        <dbReference type="ARBA" id="ARBA00022664"/>
    </source>
</evidence>
<dbReference type="GO" id="GO:0019843">
    <property type="term" value="F:rRNA binding"/>
    <property type="evidence" value="ECO:0007669"/>
    <property type="project" value="UniProtKB-KW"/>
</dbReference>
<dbReference type="PANTHER" id="PTHR11207:SF0">
    <property type="entry name" value="RIBONUCLEASE 3"/>
    <property type="match status" value="1"/>
</dbReference>
<protein>
    <recommendedName>
        <fullName evidence="9">Ribonuclease 3</fullName>
        <ecNumber evidence="9">3.1.26.3</ecNumber>
    </recommendedName>
    <alternativeName>
        <fullName evidence="9">Ribonuclease III</fullName>
        <shortName evidence="9">RNase III</shortName>
    </alternativeName>
</protein>
<dbReference type="Proteomes" id="UP000238217">
    <property type="component" value="Unassembled WGS sequence"/>
</dbReference>
<dbReference type="PROSITE" id="PS50137">
    <property type="entry name" value="DS_RBD"/>
    <property type="match status" value="1"/>
</dbReference>
<dbReference type="HAMAP" id="MF_00104">
    <property type="entry name" value="RNase_III"/>
    <property type="match status" value="1"/>
</dbReference>
<evidence type="ECO:0000256" key="3">
    <source>
        <dbReference type="ARBA" id="ARBA00022552"/>
    </source>
</evidence>
<dbReference type="FunFam" id="1.10.1520.10:FF:000001">
    <property type="entry name" value="Ribonuclease 3"/>
    <property type="match status" value="1"/>
</dbReference>
<dbReference type="Gene3D" id="3.30.160.20">
    <property type="match status" value="1"/>
</dbReference>
<feature type="active site" evidence="9">
    <location>
        <position position="124"/>
    </location>
</feature>
<dbReference type="PANTHER" id="PTHR11207">
    <property type="entry name" value="RIBONUCLEASE III"/>
    <property type="match status" value="1"/>
</dbReference>
<keyword evidence="7 9" id="KW-0378">Hydrolase</keyword>
<dbReference type="GO" id="GO:0004525">
    <property type="term" value="F:ribonuclease III activity"/>
    <property type="evidence" value="ECO:0007669"/>
    <property type="project" value="UniProtKB-UniRule"/>
</dbReference>
<sequence length="254" mass="27192">MTTSHVSDHEELVKSLGVHIAPGTLRLALTHRSYAYENSNLPTNERLEFLGDSILGLAVTDYLFRTFPDLAEGDLAKLRAALVSTRALARVARSLGVGPHISLGAGEQLTRGQDKDSILADTMEALIGAAYLSTDTETARRLVLRLVVPLLSDKDAMTAGKDWKTTIQEIAAAQDMGEIRYLITDFGPDHHKSFNATLAIGGAKYGSGSGPSKKEAEREAARVTVETLTAGRGEQGDILTLVLDRYGDTAPASS</sequence>
<dbReference type="InterPro" id="IPR011907">
    <property type="entry name" value="RNase_III"/>
</dbReference>
<dbReference type="NCBIfam" id="TIGR02191">
    <property type="entry name" value="RNaseIII"/>
    <property type="match status" value="1"/>
</dbReference>
<dbReference type="InterPro" id="IPR036389">
    <property type="entry name" value="RNase_III_sf"/>
</dbReference>
<dbReference type="GO" id="GO:0046872">
    <property type="term" value="F:metal ion binding"/>
    <property type="evidence" value="ECO:0007669"/>
    <property type="project" value="UniProtKB-KW"/>
</dbReference>
<feature type="domain" description="DRBM" evidence="10">
    <location>
        <begin position="162"/>
        <end position="230"/>
    </location>
</feature>
<evidence type="ECO:0000256" key="7">
    <source>
        <dbReference type="ARBA" id="ARBA00022801"/>
    </source>
</evidence>
<dbReference type="GO" id="GO:0010468">
    <property type="term" value="P:regulation of gene expression"/>
    <property type="evidence" value="ECO:0007669"/>
    <property type="project" value="TreeGrafter"/>
</dbReference>
<comment type="function">
    <text evidence="9">Digests double-stranded RNA. Involved in the processing of primary rRNA transcript to yield the immediate precursors to the large and small rRNAs (23S and 16S). Processes some mRNAs, and tRNAs when they are encoded in the rRNA operon. Processes pre-crRNA and tracrRNA of type II CRISPR loci if present in the organism.</text>
</comment>
<dbReference type="PROSITE" id="PS50142">
    <property type="entry name" value="RNASE_3_2"/>
    <property type="match status" value="1"/>
</dbReference>
<keyword evidence="9" id="KW-0460">Magnesium</keyword>